<feature type="compositionally biased region" description="Polar residues" evidence="1">
    <location>
        <begin position="222"/>
        <end position="242"/>
    </location>
</feature>
<name>A0A0A9D729_ARUDO</name>
<dbReference type="AlphaFoldDB" id="A0A0A9D729"/>
<proteinExistence type="predicted"/>
<feature type="region of interest" description="Disordered" evidence="1">
    <location>
        <begin position="172"/>
        <end position="284"/>
    </location>
</feature>
<accession>A0A0A9D729</accession>
<protein>
    <submittedName>
        <fullName evidence="2">ATL43</fullName>
    </submittedName>
</protein>
<feature type="region of interest" description="Disordered" evidence="1">
    <location>
        <begin position="107"/>
        <end position="139"/>
    </location>
</feature>
<feature type="compositionally biased region" description="Pro residues" evidence="1">
    <location>
        <begin position="272"/>
        <end position="284"/>
    </location>
</feature>
<evidence type="ECO:0000256" key="1">
    <source>
        <dbReference type="SAM" id="MobiDB-lite"/>
    </source>
</evidence>
<organism evidence="2">
    <name type="scientific">Arundo donax</name>
    <name type="common">Giant reed</name>
    <name type="synonym">Donax arundinaceus</name>
    <dbReference type="NCBI Taxonomy" id="35708"/>
    <lineage>
        <taxon>Eukaryota</taxon>
        <taxon>Viridiplantae</taxon>
        <taxon>Streptophyta</taxon>
        <taxon>Embryophyta</taxon>
        <taxon>Tracheophyta</taxon>
        <taxon>Spermatophyta</taxon>
        <taxon>Magnoliopsida</taxon>
        <taxon>Liliopsida</taxon>
        <taxon>Poales</taxon>
        <taxon>Poaceae</taxon>
        <taxon>PACMAD clade</taxon>
        <taxon>Arundinoideae</taxon>
        <taxon>Arundineae</taxon>
        <taxon>Arundo</taxon>
    </lineage>
</organism>
<feature type="compositionally biased region" description="Gly residues" evidence="1">
    <location>
        <begin position="172"/>
        <end position="184"/>
    </location>
</feature>
<feature type="compositionally biased region" description="Polar residues" evidence="1">
    <location>
        <begin position="206"/>
        <end position="215"/>
    </location>
</feature>
<evidence type="ECO:0000313" key="2">
    <source>
        <dbReference type="EMBL" id="JAD79532.1"/>
    </source>
</evidence>
<feature type="compositionally biased region" description="Polar residues" evidence="1">
    <location>
        <begin position="250"/>
        <end position="262"/>
    </location>
</feature>
<reference evidence="2" key="2">
    <citation type="journal article" date="2015" name="Data Brief">
        <title>Shoot transcriptome of the giant reed, Arundo donax.</title>
        <authorList>
            <person name="Barrero R.A."/>
            <person name="Guerrero F.D."/>
            <person name="Moolhuijzen P."/>
            <person name="Goolsby J.A."/>
            <person name="Tidwell J."/>
            <person name="Bellgard S.E."/>
            <person name="Bellgard M.I."/>
        </authorList>
    </citation>
    <scope>NUCLEOTIDE SEQUENCE</scope>
    <source>
        <tissue evidence="2">Shoot tissue taken approximately 20 cm above the soil surface</tissue>
    </source>
</reference>
<dbReference type="EMBL" id="GBRH01218363">
    <property type="protein sequence ID" value="JAD79532.1"/>
    <property type="molecule type" value="Transcribed_RNA"/>
</dbReference>
<sequence>MGGRRLTPASSDRLLTLMALQELPELTAAEQEYRPASVTSISDRTNIRSDGRRSLHRCCAAGAVSPSQPPAVLTRIRCPNRRSNASGSGSATTAAGSTISTRSFLTFAPSKQPTATPPSADRRELGPTRPGARTDPVECRPEILRPAGAGEGAAAGGAACLAAAATFVSGGSGGPVVDGLGGSGSRRTSSGSTRDRQSGHVECASSHVSTHSTWNPWRHLGSSRSASVGSNRPRQTAHSSPSFCPRSAPKRNTGSDSTTARSTPEFLRSPAAPAPDDPNPAPPP</sequence>
<reference evidence="2" key="1">
    <citation type="submission" date="2014-09" db="EMBL/GenBank/DDBJ databases">
        <authorList>
            <person name="Magalhaes I.L.F."/>
            <person name="Oliveira U."/>
            <person name="Santos F.R."/>
            <person name="Vidigal T.H.D.A."/>
            <person name="Brescovit A.D."/>
            <person name="Santos A.J."/>
        </authorList>
    </citation>
    <scope>NUCLEOTIDE SEQUENCE</scope>
    <source>
        <tissue evidence="2">Shoot tissue taken approximately 20 cm above the soil surface</tissue>
    </source>
</reference>